<reference evidence="3" key="2">
    <citation type="submission" date="2015-01" db="EMBL/GenBank/DDBJ databases">
        <title>Evolutionary Origins and Diversification of the Mycorrhizal Mutualists.</title>
        <authorList>
            <consortium name="DOE Joint Genome Institute"/>
            <consortium name="Mycorrhizal Genomics Consortium"/>
            <person name="Kohler A."/>
            <person name="Kuo A."/>
            <person name="Nagy L.G."/>
            <person name="Floudas D."/>
            <person name="Copeland A."/>
            <person name="Barry K.W."/>
            <person name="Cichocki N."/>
            <person name="Veneault-Fourrey C."/>
            <person name="LaButti K."/>
            <person name="Lindquist E.A."/>
            <person name="Lipzen A."/>
            <person name="Lundell T."/>
            <person name="Morin E."/>
            <person name="Murat C."/>
            <person name="Riley R."/>
            <person name="Ohm R."/>
            <person name="Sun H."/>
            <person name="Tunlid A."/>
            <person name="Henrissat B."/>
            <person name="Grigoriev I.V."/>
            <person name="Hibbett D.S."/>
            <person name="Martin F."/>
        </authorList>
    </citation>
    <scope>NUCLEOTIDE SEQUENCE [LARGE SCALE GENOMIC DNA]</scope>
    <source>
        <strain evidence="3">F 1598</strain>
    </source>
</reference>
<gene>
    <name evidence="2" type="ORF">PILCRDRAFT_1668</name>
</gene>
<name>A0A0C3BUX1_PILCF</name>
<accession>A0A0C3BUX1</accession>
<evidence type="ECO:0000256" key="1">
    <source>
        <dbReference type="SAM" id="MobiDB-lite"/>
    </source>
</evidence>
<sequence>MLAILMLNRILSPAIAPKLRLGDRLRQHFKSAGPSRSRSHNTSPTLNKPTDGEVVENVELTFVEEPLGLRADEGYGKQGWGGNLIPLGNACPALSIEYGFAPSEP</sequence>
<reference evidence="2 3" key="1">
    <citation type="submission" date="2014-04" db="EMBL/GenBank/DDBJ databases">
        <authorList>
            <consortium name="DOE Joint Genome Institute"/>
            <person name="Kuo A."/>
            <person name="Tarkka M."/>
            <person name="Buscot F."/>
            <person name="Kohler A."/>
            <person name="Nagy L.G."/>
            <person name="Floudas D."/>
            <person name="Copeland A."/>
            <person name="Barry K.W."/>
            <person name="Cichocki N."/>
            <person name="Veneault-Fourrey C."/>
            <person name="LaButti K."/>
            <person name="Lindquist E.A."/>
            <person name="Lipzen A."/>
            <person name="Lundell T."/>
            <person name="Morin E."/>
            <person name="Murat C."/>
            <person name="Sun H."/>
            <person name="Tunlid A."/>
            <person name="Henrissat B."/>
            <person name="Grigoriev I.V."/>
            <person name="Hibbett D.S."/>
            <person name="Martin F."/>
            <person name="Nordberg H.P."/>
            <person name="Cantor M.N."/>
            <person name="Hua S.X."/>
        </authorList>
    </citation>
    <scope>NUCLEOTIDE SEQUENCE [LARGE SCALE GENOMIC DNA]</scope>
    <source>
        <strain evidence="2 3">F 1598</strain>
    </source>
</reference>
<protein>
    <submittedName>
        <fullName evidence="2">Uncharacterized protein</fullName>
    </submittedName>
</protein>
<keyword evidence="3" id="KW-1185">Reference proteome</keyword>
<proteinExistence type="predicted"/>
<dbReference type="Proteomes" id="UP000054166">
    <property type="component" value="Unassembled WGS sequence"/>
</dbReference>
<dbReference type="HOGENOM" id="CLU_2237593_0_0_1"/>
<evidence type="ECO:0000313" key="2">
    <source>
        <dbReference type="EMBL" id="KIM90353.1"/>
    </source>
</evidence>
<organism evidence="2 3">
    <name type="scientific">Piloderma croceum (strain F 1598)</name>
    <dbReference type="NCBI Taxonomy" id="765440"/>
    <lineage>
        <taxon>Eukaryota</taxon>
        <taxon>Fungi</taxon>
        <taxon>Dikarya</taxon>
        <taxon>Basidiomycota</taxon>
        <taxon>Agaricomycotina</taxon>
        <taxon>Agaricomycetes</taxon>
        <taxon>Agaricomycetidae</taxon>
        <taxon>Atheliales</taxon>
        <taxon>Atheliaceae</taxon>
        <taxon>Piloderma</taxon>
    </lineage>
</organism>
<evidence type="ECO:0000313" key="3">
    <source>
        <dbReference type="Proteomes" id="UP000054166"/>
    </source>
</evidence>
<feature type="compositionally biased region" description="Polar residues" evidence="1">
    <location>
        <begin position="34"/>
        <end position="48"/>
    </location>
</feature>
<dbReference type="AlphaFoldDB" id="A0A0C3BUX1"/>
<dbReference type="EMBL" id="KN832973">
    <property type="protein sequence ID" value="KIM90353.1"/>
    <property type="molecule type" value="Genomic_DNA"/>
</dbReference>
<dbReference type="InParanoid" id="A0A0C3BUX1"/>
<feature type="region of interest" description="Disordered" evidence="1">
    <location>
        <begin position="27"/>
        <end position="53"/>
    </location>
</feature>